<proteinExistence type="predicted"/>
<feature type="domain" description="Fatty acid hydroxylase" evidence="6">
    <location>
        <begin position="128"/>
        <end position="263"/>
    </location>
</feature>
<dbReference type="InterPro" id="IPR006694">
    <property type="entry name" value="Fatty_acid_hydroxylase"/>
</dbReference>
<protein>
    <submittedName>
        <fullName evidence="7">Cholesterol 25-hydroxylase</fullName>
    </submittedName>
</protein>
<dbReference type="FunCoup" id="G3SNU4">
    <property type="interactions" value="188"/>
</dbReference>
<dbReference type="InterPro" id="IPR050307">
    <property type="entry name" value="Sterol_Desaturase_Related"/>
</dbReference>
<reference evidence="7" key="3">
    <citation type="submission" date="2025-09" db="UniProtKB">
        <authorList>
            <consortium name="Ensembl"/>
        </authorList>
    </citation>
    <scope>IDENTIFICATION</scope>
    <source>
        <strain evidence="7">Isolate ISIS603380</strain>
    </source>
</reference>
<dbReference type="Pfam" id="PF04116">
    <property type="entry name" value="FA_hydroxylase"/>
    <property type="match status" value="1"/>
</dbReference>
<accession>G3SNU4</accession>
<dbReference type="GO" id="GO:0034340">
    <property type="term" value="P:response to type I interferon"/>
    <property type="evidence" value="ECO:0007669"/>
    <property type="project" value="Ensembl"/>
</dbReference>
<comment type="subcellular location">
    <subcellularLocation>
        <location evidence="1">Membrane</location>
    </subcellularLocation>
</comment>
<dbReference type="GO" id="GO:0090206">
    <property type="term" value="P:negative regulation of cholesterol metabolic process"/>
    <property type="evidence" value="ECO:0007669"/>
    <property type="project" value="Ensembl"/>
</dbReference>
<keyword evidence="3 5" id="KW-1133">Transmembrane helix</keyword>
<keyword evidence="8" id="KW-1185">Reference proteome</keyword>
<dbReference type="OMA" id="VPWLYKT"/>
<feature type="transmembrane region" description="Helical" evidence="5">
    <location>
        <begin position="38"/>
        <end position="62"/>
    </location>
</feature>
<evidence type="ECO:0000259" key="6">
    <source>
        <dbReference type="Pfam" id="PF04116"/>
    </source>
</evidence>
<dbReference type="GO" id="GO:0005506">
    <property type="term" value="F:iron ion binding"/>
    <property type="evidence" value="ECO:0007669"/>
    <property type="project" value="InterPro"/>
</dbReference>
<reference evidence="7 8" key="1">
    <citation type="submission" date="2009-06" db="EMBL/GenBank/DDBJ databases">
        <title>The Genome Sequence of Loxodonta africana (African elephant).</title>
        <authorList>
            <person name="Di Palma F."/>
            <person name="Heiman D."/>
            <person name="Young S."/>
            <person name="Johnson J."/>
            <person name="Lander E.S."/>
            <person name="Lindblad-Toh K."/>
        </authorList>
    </citation>
    <scope>NUCLEOTIDE SEQUENCE [LARGE SCALE GENOMIC DNA]</scope>
    <source>
        <strain evidence="7 8">Isolate ISIS603380</strain>
    </source>
</reference>
<dbReference type="PANTHER" id="PTHR11863">
    <property type="entry name" value="STEROL DESATURASE"/>
    <property type="match status" value="1"/>
</dbReference>
<dbReference type="STRING" id="9785.ENSLAFP00000001324"/>
<sequence>MNGGNGSELQAFCDSSRRFLQPFWDCVRNQEALTESPFFLVIFGITTYVVFCLPFVVLDVLYPWVPALRRYKIHPNFSPTVGQLLPCLWQTLYQHVLFVFPVTLLHWASSPDPLPTEAPELLELVCHVVVCLLLFDAEFFVWHVLHHKVPWLYQNFHKVHHRNSASFALATQYMSVWELFSLGFFDMLNVKLLGCHPLTVLVFHVVNIWLSVEDHSGYDFPWSTHRLVPFGWYGGVAHHDLHHSHFTCNFAPYFTHWDKLLGTLRPALAKFLCAC</sequence>
<dbReference type="HOGENOM" id="CLU_047036_5_1_1"/>
<evidence type="ECO:0000256" key="1">
    <source>
        <dbReference type="ARBA" id="ARBA00004370"/>
    </source>
</evidence>
<name>G3SNU4_LOXAF</name>
<dbReference type="GO" id="GO:0035754">
    <property type="term" value="P:B cell chemotaxis"/>
    <property type="evidence" value="ECO:0007669"/>
    <property type="project" value="Ensembl"/>
</dbReference>
<organism evidence="7 8">
    <name type="scientific">Loxodonta africana</name>
    <name type="common">African elephant</name>
    <dbReference type="NCBI Taxonomy" id="9785"/>
    <lineage>
        <taxon>Eukaryota</taxon>
        <taxon>Metazoa</taxon>
        <taxon>Chordata</taxon>
        <taxon>Craniata</taxon>
        <taxon>Vertebrata</taxon>
        <taxon>Euteleostomi</taxon>
        <taxon>Mammalia</taxon>
        <taxon>Eutheria</taxon>
        <taxon>Afrotheria</taxon>
        <taxon>Proboscidea</taxon>
        <taxon>Elephantidae</taxon>
        <taxon>Loxodonta</taxon>
    </lineage>
</organism>
<dbReference type="eggNOG" id="KOG0873">
    <property type="taxonomic scope" value="Eukaryota"/>
</dbReference>
<dbReference type="AlphaFoldDB" id="G3SNU4"/>
<reference evidence="7" key="2">
    <citation type="submission" date="2025-08" db="UniProtKB">
        <authorList>
            <consortium name="Ensembl"/>
        </authorList>
    </citation>
    <scope>IDENTIFICATION</scope>
    <source>
        <strain evidence="7">Isolate ISIS603380</strain>
    </source>
</reference>
<dbReference type="GO" id="GO:1903914">
    <property type="term" value="P:negative regulation of fusion of virus membrane with host plasma membrane"/>
    <property type="evidence" value="ECO:0007669"/>
    <property type="project" value="Ensembl"/>
</dbReference>
<dbReference type="GO" id="GO:0008610">
    <property type="term" value="P:lipid biosynthetic process"/>
    <property type="evidence" value="ECO:0007669"/>
    <property type="project" value="InterPro"/>
</dbReference>
<evidence type="ECO:0000313" key="8">
    <source>
        <dbReference type="Proteomes" id="UP000007646"/>
    </source>
</evidence>
<dbReference type="GO" id="GO:0008203">
    <property type="term" value="P:cholesterol metabolic process"/>
    <property type="evidence" value="ECO:0007669"/>
    <property type="project" value="Ensembl"/>
</dbReference>
<dbReference type="Proteomes" id="UP000007646">
    <property type="component" value="Unassembled WGS sequence"/>
</dbReference>
<gene>
    <name evidence="7" type="primary">CH25H</name>
</gene>
<dbReference type="GeneTree" id="ENSGT00940000162142"/>
<dbReference type="GO" id="GO:0016020">
    <property type="term" value="C:membrane"/>
    <property type="evidence" value="ECO:0007669"/>
    <property type="project" value="UniProtKB-SubCell"/>
</dbReference>
<evidence type="ECO:0000313" key="7">
    <source>
        <dbReference type="Ensembl" id="ENSLAFP00000001324.2"/>
    </source>
</evidence>
<dbReference type="GO" id="GO:0001567">
    <property type="term" value="F:cholesterol 25-hydroxylase activity"/>
    <property type="evidence" value="ECO:0007669"/>
    <property type="project" value="Ensembl"/>
</dbReference>
<evidence type="ECO:0000256" key="3">
    <source>
        <dbReference type="ARBA" id="ARBA00022989"/>
    </source>
</evidence>
<evidence type="ECO:0000256" key="5">
    <source>
        <dbReference type="SAM" id="Phobius"/>
    </source>
</evidence>
<keyword evidence="2 5" id="KW-0812">Transmembrane</keyword>
<evidence type="ECO:0000256" key="2">
    <source>
        <dbReference type="ARBA" id="ARBA00022692"/>
    </source>
</evidence>
<evidence type="ECO:0000256" key="4">
    <source>
        <dbReference type="ARBA" id="ARBA00023136"/>
    </source>
</evidence>
<dbReference type="Ensembl" id="ENSLAFT00000001586.2">
    <property type="protein sequence ID" value="ENSLAFP00000001324.2"/>
    <property type="gene ID" value="ENSLAFG00000001587.2"/>
</dbReference>
<dbReference type="InParanoid" id="G3SNU4"/>
<keyword evidence="4 5" id="KW-0472">Membrane</keyword>